<dbReference type="GO" id="GO:0015217">
    <property type="term" value="F:ADP transmembrane transporter activity"/>
    <property type="evidence" value="ECO:0007669"/>
    <property type="project" value="TreeGrafter"/>
</dbReference>
<sequence length="309" mass="33805">MTSTLPPFIQASAGSLGSATANILSYPLDLITTRIQANKSVRKLIQRHGVTALYDGIGSDTWSTFVSSFFYYYAYSFLRSILTRRRAKAAMLSVPQELAIGYIAGLASRAISTPLGTITVRLQTERDDEDALSPDDGKAGNTKTGFRAACEHIYDENGLLGFWKGFSTTFLLSLNPSITLFLFQLFRRVVLRGRDLSTPTPQQAFIGGALANSFAVAVLYPFILAKTLVQVTRTSQDAVSSSTSTKSPRPTPTIQSIISSLYARGGIFALYRGLTAQLIKGIMSQGVALMFKQRIEQLVVKAYLRRRTA</sequence>
<proteinExistence type="inferred from homology"/>
<evidence type="ECO:0000256" key="2">
    <source>
        <dbReference type="ARBA" id="ARBA00006375"/>
    </source>
</evidence>
<evidence type="ECO:0000256" key="10">
    <source>
        <dbReference type="SAM" id="Phobius"/>
    </source>
</evidence>
<feature type="transmembrane region" description="Helical" evidence="10">
    <location>
        <begin position="162"/>
        <end position="183"/>
    </location>
</feature>
<dbReference type="Pfam" id="PF00153">
    <property type="entry name" value="Mito_carr"/>
    <property type="match status" value="3"/>
</dbReference>
<name>F8PSN6_SERL3</name>
<evidence type="ECO:0000313" key="11">
    <source>
        <dbReference type="EMBL" id="EGO00795.1"/>
    </source>
</evidence>
<dbReference type="PANTHER" id="PTHR45939">
    <property type="entry name" value="PEROXISOMAL MEMBRANE PROTEIN PMP34-RELATED"/>
    <property type="match status" value="1"/>
</dbReference>
<keyword evidence="6 10" id="KW-1133">Transmembrane helix</keyword>
<evidence type="ECO:0000256" key="7">
    <source>
        <dbReference type="ARBA" id="ARBA00023136"/>
    </source>
</evidence>
<dbReference type="InterPro" id="IPR023395">
    <property type="entry name" value="MCP_dom_sf"/>
</dbReference>
<evidence type="ECO:0000256" key="4">
    <source>
        <dbReference type="ARBA" id="ARBA00022692"/>
    </source>
</evidence>
<evidence type="ECO:0000256" key="8">
    <source>
        <dbReference type="PROSITE-ProRule" id="PRU00282"/>
    </source>
</evidence>
<keyword evidence="3 9" id="KW-0813">Transport</keyword>
<evidence type="ECO:0000256" key="5">
    <source>
        <dbReference type="ARBA" id="ARBA00022737"/>
    </source>
</evidence>
<dbReference type="GO" id="GO:0016020">
    <property type="term" value="C:membrane"/>
    <property type="evidence" value="ECO:0007669"/>
    <property type="project" value="UniProtKB-SubCell"/>
</dbReference>
<dbReference type="InterPro" id="IPR052217">
    <property type="entry name" value="Mito/Peroxisomal_Carrier"/>
</dbReference>
<dbReference type="EMBL" id="GL945478">
    <property type="protein sequence ID" value="EGO00795.1"/>
    <property type="molecule type" value="Genomic_DNA"/>
</dbReference>
<protein>
    <recommendedName>
        <fullName evidence="13">Mitochondrial carrier</fullName>
    </recommendedName>
</protein>
<evidence type="ECO:0000256" key="1">
    <source>
        <dbReference type="ARBA" id="ARBA00004141"/>
    </source>
</evidence>
<dbReference type="AlphaFoldDB" id="F8PSN6"/>
<feature type="repeat" description="Solcar" evidence="8">
    <location>
        <begin position="92"/>
        <end position="189"/>
    </location>
</feature>
<dbReference type="SUPFAM" id="SSF103506">
    <property type="entry name" value="Mitochondrial carrier"/>
    <property type="match status" value="1"/>
</dbReference>
<dbReference type="PROSITE" id="PS50920">
    <property type="entry name" value="SOLCAR"/>
    <property type="match status" value="3"/>
</dbReference>
<comment type="subcellular location">
    <subcellularLocation>
        <location evidence="1">Membrane</location>
        <topology evidence="1">Multi-pass membrane protein</topology>
    </subcellularLocation>
</comment>
<evidence type="ECO:0000256" key="3">
    <source>
        <dbReference type="ARBA" id="ARBA00022448"/>
    </source>
</evidence>
<feature type="non-terminal residue" evidence="11">
    <location>
        <position position="309"/>
    </location>
</feature>
<feature type="transmembrane region" description="Helical" evidence="10">
    <location>
        <begin position="61"/>
        <end position="78"/>
    </location>
</feature>
<dbReference type="Proteomes" id="UP000008063">
    <property type="component" value="Unassembled WGS sequence"/>
</dbReference>
<dbReference type="HOGENOM" id="CLU_015166_6_3_1"/>
<evidence type="ECO:0000256" key="9">
    <source>
        <dbReference type="RuleBase" id="RU000488"/>
    </source>
</evidence>
<dbReference type="InParanoid" id="F8PSN6"/>
<dbReference type="STRING" id="936435.F8PSN6"/>
<dbReference type="Gene3D" id="1.50.40.10">
    <property type="entry name" value="Mitochondrial carrier domain"/>
    <property type="match status" value="1"/>
</dbReference>
<evidence type="ECO:0000256" key="6">
    <source>
        <dbReference type="ARBA" id="ARBA00022989"/>
    </source>
</evidence>
<accession>F8PSN6</accession>
<reference evidence="12" key="1">
    <citation type="journal article" date="2011" name="Science">
        <title>The plant cell wall-decomposing machinery underlies the functional diversity of forest fungi.</title>
        <authorList>
            <person name="Eastwood D.C."/>
            <person name="Floudas D."/>
            <person name="Binder M."/>
            <person name="Majcherczyk A."/>
            <person name="Schneider P."/>
            <person name="Aerts A."/>
            <person name="Asiegbu F.O."/>
            <person name="Baker S.E."/>
            <person name="Barry K."/>
            <person name="Bendiksby M."/>
            <person name="Blumentritt M."/>
            <person name="Coutinho P.M."/>
            <person name="Cullen D."/>
            <person name="de Vries R.P."/>
            <person name="Gathman A."/>
            <person name="Goodell B."/>
            <person name="Henrissat B."/>
            <person name="Ihrmark K."/>
            <person name="Kauserud H."/>
            <person name="Kohler A."/>
            <person name="LaButti K."/>
            <person name="Lapidus A."/>
            <person name="Lavin J.L."/>
            <person name="Lee Y.-H."/>
            <person name="Lindquist E."/>
            <person name="Lilly W."/>
            <person name="Lucas S."/>
            <person name="Morin E."/>
            <person name="Murat C."/>
            <person name="Oguiza J.A."/>
            <person name="Park J."/>
            <person name="Pisabarro A.G."/>
            <person name="Riley R."/>
            <person name="Rosling A."/>
            <person name="Salamov A."/>
            <person name="Schmidt O."/>
            <person name="Schmutz J."/>
            <person name="Skrede I."/>
            <person name="Stenlid J."/>
            <person name="Wiebenga A."/>
            <person name="Xie X."/>
            <person name="Kuees U."/>
            <person name="Hibbett D.S."/>
            <person name="Hoffmeister D."/>
            <person name="Hoegberg N."/>
            <person name="Martin F."/>
            <person name="Grigoriev I.V."/>
            <person name="Watkinson S.C."/>
        </authorList>
    </citation>
    <scope>NUCLEOTIDE SEQUENCE [LARGE SCALE GENOMIC DNA]</scope>
    <source>
        <strain evidence="12">strain S7.3</strain>
    </source>
</reference>
<feature type="transmembrane region" description="Helical" evidence="10">
    <location>
        <begin position="204"/>
        <end position="223"/>
    </location>
</feature>
<feature type="repeat" description="Solcar" evidence="8">
    <location>
        <begin position="199"/>
        <end position="298"/>
    </location>
</feature>
<keyword evidence="7 8" id="KW-0472">Membrane</keyword>
<dbReference type="OMA" id="FYNYLRP"/>
<dbReference type="OrthoDB" id="18574at2759"/>
<evidence type="ECO:0008006" key="13">
    <source>
        <dbReference type="Google" id="ProtNLM"/>
    </source>
</evidence>
<comment type="similarity">
    <text evidence="2 9">Belongs to the mitochondrial carrier (TC 2.A.29) family.</text>
</comment>
<keyword evidence="4 8" id="KW-0812">Transmembrane</keyword>
<keyword evidence="12" id="KW-1185">Reference proteome</keyword>
<feature type="repeat" description="Solcar" evidence="8">
    <location>
        <begin position="5"/>
        <end position="81"/>
    </location>
</feature>
<dbReference type="PANTHER" id="PTHR45939:SF2">
    <property type="entry name" value="CARRIER PROTEIN, PUTATIVE (AFU_ORTHOLOGUE AFUA_2G13870)-RELATED"/>
    <property type="match status" value="1"/>
</dbReference>
<keyword evidence="5" id="KW-0677">Repeat</keyword>
<dbReference type="InterPro" id="IPR018108">
    <property type="entry name" value="MCP_transmembrane"/>
</dbReference>
<evidence type="ECO:0000313" key="12">
    <source>
        <dbReference type="Proteomes" id="UP000008063"/>
    </source>
</evidence>
<organism evidence="12">
    <name type="scientific">Serpula lacrymans var. lacrymans (strain S7.3)</name>
    <name type="common">Dry rot fungus</name>
    <dbReference type="NCBI Taxonomy" id="936435"/>
    <lineage>
        <taxon>Eukaryota</taxon>
        <taxon>Fungi</taxon>
        <taxon>Dikarya</taxon>
        <taxon>Basidiomycota</taxon>
        <taxon>Agaricomycotina</taxon>
        <taxon>Agaricomycetes</taxon>
        <taxon>Agaricomycetidae</taxon>
        <taxon>Boletales</taxon>
        <taxon>Coniophorineae</taxon>
        <taxon>Serpulaceae</taxon>
        <taxon>Serpula</taxon>
    </lineage>
</organism>
<gene>
    <name evidence="11" type="ORF">SERLA73DRAFT_133846</name>
</gene>